<name>A0A5J9U4U3_9POAL</name>
<evidence type="ECO:0000313" key="2">
    <source>
        <dbReference type="Proteomes" id="UP000324897"/>
    </source>
</evidence>
<dbReference type="AlphaFoldDB" id="A0A5J9U4U3"/>
<sequence length="121" mass="13318">MYTVGEESRRLGSVADRGGGWAALPARRNKIAASRRRRGGPATVFFSFPSQTASGLPARPDLSGLERRGEKEVGFLREVEEVVMLVLPSKKNGFPHLVMLHIHFVLAHFLVSVANQCLHGR</sequence>
<proteinExistence type="predicted"/>
<keyword evidence="2" id="KW-1185">Reference proteome</keyword>
<organism evidence="1 2">
    <name type="scientific">Eragrostis curvula</name>
    <name type="common">weeping love grass</name>
    <dbReference type="NCBI Taxonomy" id="38414"/>
    <lineage>
        <taxon>Eukaryota</taxon>
        <taxon>Viridiplantae</taxon>
        <taxon>Streptophyta</taxon>
        <taxon>Embryophyta</taxon>
        <taxon>Tracheophyta</taxon>
        <taxon>Spermatophyta</taxon>
        <taxon>Magnoliopsida</taxon>
        <taxon>Liliopsida</taxon>
        <taxon>Poales</taxon>
        <taxon>Poaceae</taxon>
        <taxon>PACMAD clade</taxon>
        <taxon>Chloridoideae</taxon>
        <taxon>Eragrostideae</taxon>
        <taxon>Eragrostidinae</taxon>
        <taxon>Eragrostis</taxon>
    </lineage>
</organism>
<feature type="non-terminal residue" evidence="1">
    <location>
        <position position="1"/>
    </location>
</feature>
<protein>
    <submittedName>
        <fullName evidence="1">Uncharacterized protein</fullName>
    </submittedName>
</protein>
<comment type="caution">
    <text evidence="1">The sequence shown here is derived from an EMBL/GenBank/DDBJ whole genome shotgun (WGS) entry which is preliminary data.</text>
</comment>
<dbReference type="Gramene" id="TVU18595">
    <property type="protein sequence ID" value="TVU18595"/>
    <property type="gene ID" value="EJB05_34702"/>
</dbReference>
<accession>A0A5J9U4U3</accession>
<dbReference type="EMBL" id="RWGY01000029">
    <property type="protein sequence ID" value="TVU18595.1"/>
    <property type="molecule type" value="Genomic_DNA"/>
</dbReference>
<dbReference type="Proteomes" id="UP000324897">
    <property type="component" value="Chromosome 7"/>
</dbReference>
<gene>
    <name evidence="1" type="ORF">EJB05_34702</name>
</gene>
<evidence type="ECO:0000313" key="1">
    <source>
        <dbReference type="EMBL" id="TVU18595.1"/>
    </source>
</evidence>
<reference evidence="1 2" key="1">
    <citation type="journal article" date="2019" name="Sci. Rep.">
        <title>A high-quality genome of Eragrostis curvula grass provides insights into Poaceae evolution and supports new strategies to enhance forage quality.</title>
        <authorList>
            <person name="Carballo J."/>
            <person name="Santos B.A.C.M."/>
            <person name="Zappacosta D."/>
            <person name="Garbus I."/>
            <person name="Selva J.P."/>
            <person name="Gallo C.A."/>
            <person name="Diaz A."/>
            <person name="Albertini E."/>
            <person name="Caccamo M."/>
            <person name="Echenique V."/>
        </authorList>
    </citation>
    <scope>NUCLEOTIDE SEQUENCE [LARGE SCALE GENOMIC DNA]</scope>
    <source>
        <strain evidence="2">cv. Victoria</strain>
        <tissue evidence="1">Leaf</tissue>
    </source>
</reference>